<dbReference type="PANTHER" id="PTHR21661">
    <property type="entry name" value="EPOXIDE HYDROLASE 1-RELATED"/>
    <property type="match status" value="1"/>
</dbReference>
<dbReference type="InterPro" id="IPR000639">
    <property type="entry name" value="Epox_hydrolase-like"/>
</dbReference>
<feature type="domain" description="Epoxide hydrolase N-terminal" evidence="4">
    <location>
        <begin position="4"/>
        <end position="107"/>
    </location>
</feature>
<dbReference type="PIRSF" id="PIRSF001112">
    <property type="entry name" value="Epoxide_hydrolase"/>
    <property type="match status" value="1"/>
</dbReference>
<dbReference type="GO" id="GO:0016787">
    <property type="term" value="F:hydrolase activity"/>
    <property type="evidence" value="ECO:0007669"/>
    <property type="project" value="UniProtKB-KW"/>
</dbReference>
<evidence type="ECO:0000256" key="3">
    <source>
        <dbReference type="ARBA" id="ARBA00022801"/>
    </source>
</evidence>
<dbReference type="SUPFAM" id="SSF53474">
    <property type="entry name" value="alpha/beta-Hydrolases"/>
    <property type="match status" value="1"/>
</dbReference>
<dbReference type="InterPro" id="IPR029058">
    <property type="entry name" value="AB_hydrolase_fold"/>
</dbReference>
<evidence type="ECO:0000259" key="4">
    <source>
        <dbReference type="Pfam" id="PF06441"/>
    </source>
</evidence>
<name>A0ABS2H7C0_9BACL</name>
<dbReference type="EMBL" id="JADCNN020000011">
    <property type="protein sequence ID" value="MBM6996706.1"/>
    <property type="molecule type" value="Genomic_DNA"/>
</dbReference>
<protein>
    <submittedName>
        <fullName evidence="5">Epoxide hydrolase</fullName>
    </submittedName>
</protein>
<comment type="similarity">
    <text evidence="1">Belongs to the peptidase S33 family.</text>
</comment>
<sequence length="390" mass="44554">MALEPFHIHVSEEILDDLKNRLHRVRWPDQPHNTGWDRGTERSYLQSLVSYWKDQYDWRAQEAKLNRFSQFRTRIDEIDIHFVYERGKGPNPLPLILTHGWPDSYLRYEKIIPLLTDPVSYGGRAEDAFDVIVPSVPGFGFSSRPARPGINNSRVSDIWVKLMTEELGYEKFAAAGGDIGSGVTRYLAANHPELLYGIHLTDIGIIRALMNAADESGLSEEERRYQQAATAWVAQEGGYMSIQSTRPQTLAYGLSDSPVGLASWILEKLRAWSDCNGDLRQRFTEDELLTHIMIYWVTNTVGSAAEMYYENAHTLPPLGYITVPTALALFKADILPPPREWATRHLNVTRWTSMPRGGHFTAMEEPELMAEDIRAFFRTFRTIRPAQFHG</sequence>
<proteinExistence type="inferred from homology"/>
<dbReference type="Proteomes" id="UP001516620">
    <property type="component" value="Unassembled WGS sequence"/>
</dbReference>
<keyword evidence="6" id="KW-1185">Reference proteome</keyword>
<evidence type="ECO:0000313" key="5">
    <source>
        <dbReference type="EMBL" id="MBM6996706.1"/>
    </source>
</evidence>
<dbReference type="Pfam" id="PF06441">
    <property type="entry name" value="EHN"/>
    <property type="match status" value="1"/>
</dbReference>
<evidence type="ECO:0000313" key="6">
    <source>
        <dbReference type="Proteomes" id="UP001516620"/>
    </source>
</evidence>
<evidence type="ECO:0000256" key="2">
    <source>
        <dbReference type="ARBA" id="ARBA00022797"/>
    </source>
</evidence>
<keyword evidence="2" id="KW-0058">Aromatic hydrocarbons catabolism</keyword>
<accession>A0ABS2H7C0</accession>
<organism evidence="5 6">
    <name type="scientific">Paenibacillus rhizolycopersici</name>
    <dbReference type="NCBI Taxonomy" id="2780073"/>
    <lineage>
        <taxon>Bacteria</taxon>
        <taxon>Bacillati</taxon>
        <taxon>Bacillota</taxon>
        <taxon>Bacilli</taxon>
        <taxon>Bacillales</taxon>
        <taxon>Paenibacillaceae</taxon>
        <taxon>Paenibacillus</taxon>
    </lineage>
</organism>
<dbReference type="InterPro" id="IPR016292">
    <property type="entry name" value="Epoxide_hydrolase"/>
</dbReference>
<dbReference type="PRINTS" id="PR00412">
    <property type="entry name" value="EPOXHYDRLASE"/>
</dbReference>
<gene>
    <name evidence="5" type="ORF">IM700_013710</name>
</gene>
<comment type="caution">
    <text evidence="5">The sequence shown here is derived from an EMBL/GenBank/DDBJ whole genome shotgun (WGS) entry which is preliminary data.</text>
</comment>
<keyword evidence="3 5" id="KW-0378">Hydrolase</keyword>
<evidence type="ECO:0000256" key="1">
    <source>
        <dbReference type="ARBA" id="ARBA00010088"/>
    </source>
</evidence>
<reference evidence="5 6" key="1">
    <citation type="submission" date="2021-01" db="EMBL/GenBank/DDBJ databases">
        <title>Paenibacillus sp.nov. isolated from the rhizosphere soil of tomato plant.</title>
        <authorList>
            <person name="Thin K.K."/>
            <person name="Zhang X."/>
            <person name="He S."/>
        </authorList>
    </citation>
    <scope>NUCLEOTIDE SEQUENCE [LARGE SCALE GENOMIC DNA]</scope>
    <source>
        <strain evidence="5 6">DXFW5</strain>
    </source>
</reference>
<dbReference type="InterPro" id="IPR010497">
    <property type="entry name" value="Epoxide_hydro_N"/>
</dbReference>
<dbReference type="Gene3D" id="3.40.50.1820">
    <property type="entry name" value="alpha/beta hydrolase"/>
    <property type="match status" value="1"/>
</dbReference>
<dbReference type="RefSeq" id="WP_193416128.1">
    <property type="nucleotide sequence ID" value="NZ_JADCNN020000011.1"/>
</dbReference>
<dbReference type="PANTHER" id="PTHR21661:SF35">
    <property type="entry name" value="EPOXIDE HYDROLASE"/>
    <property type="match status" value="1"/>
</dbReference>